<dbReference type="SUPFAM" id="SSF64005">
    <property type="entry name" value="Undecaprenyl diphosphate synthase"/>
    <property type="match status" value="1"/>
</dbReference>
<comment type="function">
    <text evidence="2">Catalyzes the condensation of isopentenyl diphosphate (IPP) with allylic pyrophosphates generating different type of terpenoids.</text>
</comment>
<dbReference type="GO" id="GO:0016094">
    <property type="term" value="P:polyprenol biosynthetic process"/>
    <property type="evidence" value="ECO:0007669"/>
    <property type="project" value="TreeGrafter"/>
</dbReference>
<dbReference type="Gene3D" id="3.40.1180.10">
    <property type="entry name" value="Decaprenyl diphosphate synthase-like"/>
    <property type="match status" value="1"/>
</dbReference>
<feature type="binding site" evidence="2">
    <location>
        <begin position="16"/>
        <end position="19"/>
    </location>
    <ligand>
        <name>substrate</name>
    </ligand>
</feature>
<dbReference type="Pfam" id="PF01255">
    <property type="entry name" value="Prenyltransf"/>
    <property type="match status" value="1"/>
</dbReference>
<evidence type="ECO:0000313" key="3">
    <source>
        <dbReference type="EMBL" id="PZQ52579.1"/>
    </source>
</evidence>
<dbReference type="FunFam" id="3.40.1180.10:FF:000001">
    <property type="entry name" value="(2E,6E)-farnesyl-diphosphate-specific ditrans,polycis-undecaprenyl-diphosphate synthase"/>
    <property type="match status" value="1"/>
</dbReference>
<feature type="active site" description="Proton acceptor" evidence="2">
    <location>
        <position position="63"/>
    </location>
</feature>
<feature type="binding site" evidence="2">
    <location>
        <position position="28"/>
    </location>
    <ligand>
        <name>substrate</name>
    </ligand>
</feature>
<feature type="binding site" evidence="2">
    <location>
        <begin position="189"/>
        <end position="191"/>
    </location>
    <ligand>
        <name>substrate</name>
    </ligand>
</feature>
<gene>
    <name evidence="3" type="primary">uppS</name>
    <name evidence="3" type="ORF">DI556_02725</name>
</gene>
<accession>A0A2W5NJY7</accession>
<keyword evidence="2" id="KW-0479">Metal-binding</keyword>
<dbReference type="PROSITE" id="PS01066">
    <property type="entry name" value="UPP_SYNTHASE"/>
    <property type="match status" value="1"/>
</dbReference>
<dbReference type="EC" id="2.5.1.-" evidence="2"/>
<evidence type="ECO:0000256" key="1">
    <source>
        <dbReference type="ARBA" id="ARBA00022679"/>
    </source>
</evidence>
<feature type="binding site" evidence="2">
    <location>
        <position position="32"/>
    </location>
    <ligand>
        <name>substrate</name>
    </ligand>
</feature>
<comment type="similarity">
    <text evidence="2">Belongs to the UPP synthase family.</text>
</comment>
<dbReference type="Proteomes" id="UP000249185">
    <property type="component" value="Unassembled WGS sequence"/>
</dbReference>
<dbReference type="NCBIfam" id="TIGR00055">
    <property type="entry name" value="uppS"/>
    <property type="match status" value="1"/>
</dbReference>
<dbReference type="InterPro" id="IPR018520">
    <property type="entry name" value="UPP_synth-like_CS"/>
</dbReference>
<comment type="subunit">
    <text evidence="2">Homodimer.</text>
</comment>
<dbReference type="InterPro" id="IPR001441">
    <property type="entry name" value="UPP_synth-like"/>
</dbReference>
<feature type="binding site" evidence="2">
    <location>
        <position position="202"/>
    </location>
    <ligand>
        <name>Mg(2+)</name>
        <dbReference type="ChEBI" id="CHEBI:18420"/>
    </ligand>
</feature>
<sequence>MRHDTTDFHVGIIMDGNGRWAEARGLTRVAGHASGARRVSEIVNAAPDLGITHLTLYAFSTENWQRPLAEVQGLMRLFRSYIVGKMDSLRAHDVRVRFIGMRHRVPPQLRALMELLEEKTRHCRGLNLTLAIDYGGRDEIARAVRAVAGRVAAGSLTPAEIAEHTIDAALDTRDLPDPDFIIRTSGECRVSNFLLWQATYAEYEFLPLAWPDFSTAALVEAVDGYKRRHRRFGRVGTAAPTRIAAES</sequence>
<feature type="active site" evidence="2">
    <location>
        <position position="15"/>
    </location>
</feature>
<keyword evidence="2" id="KW-0460">Magnesium</keyword>
<dbReference type="AlphaFoldDB" id="A0A2W5NJY7"/>
<dbReference type="GO" id="GO:0005829">
    <property type="term" value="C:cytosol"/>
    <property type="evidence" value="ECO:0007669"/>
    <property type="project" value="TreeGrafter"/>
</dbReference>
<comment type="caution">
    <text evidence="3">The sequence shown here is derived from an EMBL/GenBank/DDBJ whole genome shotgun (WGS) entry which is preliminary data.</text>
</comment>
<dbReference type="InterPro" id="IPR036424">
    <property type="entry name" value="UPP_synth-like_sf"/>
</dbReference>
<dbReference type="PANTHER" id="PTHR10291">
    <property type="entry name" value="DEHYDRODOLICHYL DIPHOSPHATE SYNTHASE FAMILY MEMBER"/>
    <property type="match status" value="1"/>
</dbReference>
<dbReference type="EMBL" id="QFPW01000001">
    <property type="protein sequence ID" value="PZQ52579.1"/>
    <property type="molecule type" value="Genomic_DNA"/>
</dbReference>
<name>A0A2W5NJY7_RHOSU</name>
<evidence type="ECO:0000313" key="4">
    <source>
        <dbReference type="Proteomes" id="UP000249185"/>
    </source>
</evidence>
<comment type="cofactor">
    <cofactor evidence="2">
        <name>Mg(2+)</name>
        <dbReference type="ChEBI" id="CHEBI:18420"/>
    </cofactor>
    <text evidence="2">Binds 2 magnesium ions per subunit.</text>
</comment>
<feature type="binding site" evidence="2">
    <location>
        <position position="64"/>
    </location>
    <ligand>
        <name>substrate</name>
    </ligand>
</feature>
<proteinExistence type="inferred from homology"/>
<keyword evidence="1 2" id="KW-0808">Transferase</keyword>
<feature type="binding site" evidence="2">
    <location>
        <begin position="60"/>
        <end position="62"/>
    </location>
    <ligand>
        <name>substrate</name>
    </ligand>
</feature>
<feature type="binding site" evidence="2">
    <location>
        <position position="15"/>
    </location>
    <ligand>
        <name>Mg(2+)</name>
        <dbReference type="ChEBI" id="CHEBI:18420"/>
    </ligand>
</feature>
<dbReference type="GO" id="GO:0000287">
    <property type="term" value="F:magnesium ion binding"/>
    <property type="evidence" value="ECO:0007669"/>
    <property type="project" value="UniProtKB-UniRule"/>
</dbReference>
<dbReference type="GO" id="GO:0008834">
    <property type="term" value="F:ditrans,polycis-undecaprenyl-diphosphate synthase [(2E,6E)-farnesyl-diphosphate specific] activity"/>
    <property type="evidence" value="ECO:0007669"/>
    <property type="project" value="TreeGrafter"/>
</dbReference>
<reference evidence="3 4" key="1">
    <citation type="submission" date="2017-08" db="EMBL/GenBank/DDBJ databases">
        <title>Infants hospitalized years apart are colonized by the same room-sourced microbial strains.</title>
        <authorList>
            <person name="Brooks B."/>
            <person name="Olm M.R."/>
            <person name="Firek B.A."/>
            <person name="Baker R."/>
            <person name="Thomas B.C."/>
            <person name="Morowitz M.J."/>
            <person name="Banfield J.F."/>
        </authorList>
    </citation>
    <scope>NUCLEOTIDE SEQUENCE [LARGE SCALE GENOMIC DNA]</scope>
    <source>
        <strain evidence="3">S2_005_002_R2_34</strain>
    </source>
</reference>
<organism evidence="3 4">
    <name type="scientific">Rhodovulum sulfidophilum</name>
    <name type="common">Rhodobacter sulfidophilus</name>
    <dbReference type="NCBI Taxonomy" id="35806"/>
    <lineage>
        <taxon>Bacteria</taxon>
        <taxon>Pseudomonadati</taxon>
        <taxon>Pseudomonadota</taxon>
        <taxon>Alphaproteobacteria</taxon>
        <taxon>Rhodobacterales</taxon>
        <taxon>Paracoccaceae</taxon>
        <taxon>Rhodovulum</taxon>
    </lineage>
</organism>
<dbReference type="HAMAP" id="MF_01139">
    <property type="entry name" value="ISPT"/>
    <property type="match status" value="1"/>
</dbReference>
<feature type="binding site" evidence="2">
    <location>
        <position position="66"/>
    </location>
    <ligand>
        <name>substrate</name>
    </ligand>
</feature>
<feature type="binding site" evidence="2">
    <location>
        <position position="20"/>
    </location>
    <ligand>
        <name>substrate</name>
    </ligand>
</feature>
<evidence type="ECO:0000256" key="2">
    <source>
        <dbReference type="HAMAP-Rule" id="MF_01139"/>
    </source>
</evidence>
<dbReference type="PANTHER" id="PTHR10291:SF0">
    <property type="entry name" value="DEHYDRODOLICHYL DIPHOSPHATE SYNTHASE 2"/>
    <property type="match status" value="1"/>
</dbReference>
<feature type="binding site" evidence="2">
    <location>
        <position position="183"/>
    </location>
    <ligand>
        <name>substrate</name>
    </ligand>
</feature>
<dbReference type="CDD" id="cd00475">
    <property type="entry name" value="Cis_IPPS"/>
    <property type="match status" value="1"/>
</dbReference>
<dbReference type="GO" id="GO:0030145">
    <property type="term" value="F:manganese ion binding"/>
    <property type="evidence" value="ECO:0007669"/>
    <property type="project" value="TreeGrafter"/>
</dbReference>
<protein>
    <recommendedName>
        <fullName evidence="2">Isoprenyl transferase</fullName>
        <ecNumber evidence="2">2.5.1.-</ecNumber>
    </recommendedName>
</protein>